<sequence>MRSHTVTKAKTNKKPEQSPGLKFRSTELIRLRRQVLR</sequence>
<organism evidence="2 3">
    <name type="scientific">Ochrobactrum quorumnocens</name>
    <dbReference type="NCBI Taxonomy" id="271865"/>
    <lineage>
        <taxon>Bacteria</taxon>
        <taxon>Pseudomonadati</taxon>
        <taxon>Pseudomonadota</taxon>
        <taxon>Alphaproteobacteria</taxon>
        <taxon>Hyphomicrobiales</taxon>
        <taxon>Brucellaceae</taxon>
        <taxon>Brucella/Ochrobactrum group</taxon>
        <taxon>Ochrobactrum</taxon>
    </lineage>
</organism>
<evidence type="ECO:0000313" key="3">
    <source>
        <dbReference type="Proteomes" id="UP000215256"/>
    </source>
</evidence>
<evidence type="ECO:0000313" key="2">
    <source>
        <dbReference type="EMBL" id="ASV83198.1"/>
    </source>
</evidence>
<feature type="compositionally biased region" description="Basic residues" evidence="1">
    <location>
        <begin position="1"/>
        <end position="12"/>
    </location>
</feature>
<dbReference type="EMBL" id="CP022603">
    <property type="protein sequence ID" value="ASV83198.1"/>
    <property type="molecule type" value="Genomic_DNA"/>
</dbReference>
<dbReference type="KEGG" id="och:CES85_3976"/>
<name>A0A248U922_9HYPH</name>
<gene>
    <name evidence="2" type="ORF">CES85_3976</name>
</gene>
<dbReference type="AlphaFoldDB" id="A0A248U922"/>
<dbReference type="Proteomes" id="UP000215256">
    <property type="component" value="Chromosome 2"/>
</dbReference>
<feature type="region of interest" description="Disordered" evidence="1">
    <location>
        <begin position="1"/>
        <end position="25"/>
    </location>
</feature>
<protein>
    <submittedName>
        <fullName evidence="2">Uncharacterized protein</fullName>
    </submittedName>
</protein>
<evidence type="ECO:0000256" key="1">
    <source>
        <dbReference type="SAM" id="MobiDB-lite"/>
    </source>
</evidence>
<reference evidence="2 3" key="1">
    <citation type="submission" date="2017-07" db="EMBL/GenBank/DDBJ databases">
        <title>Phylogenetic study on the rhizospheric bacterium Ochrobactrum sp. A44.</title>
        <authorList>
            <person name="Krzyzanowska D.M."/>
            <person name="Ossowicki A."/>
            <person name="Rajewska M."/>
            <person name="Maciag T."/>
            <person name="Kaczynski Z."/>
            <person name="Czerwicka M."/>
            <person name="Jafra S."/>
        </authorList>
    </citation>
    <scope>NUCLEOTIDE SEQUENCE [LARGE SCALE GENOMIC DNA]</scope>
    <source>
        <strain evidence="2 3">A44</strain>
    </source>
</reference>
<proteinExistence type="predicted"/>
<accession>A0A248U922</accession>